<dbReference type="AlphaFoldDB" id="A0A5C6ZY59"/>
<gene>
    <name evidence="3" type="ORF">ES724_03560</name>
</gene>
<keyword evidence="4" id="KW-1185">Reference proteome</keyword>
<dbReference type="GO" id="GO:0016491">
    <property type="term" value="F:oxidoreductase activity"/>
    <property type="evidence" value="ECO:0007669"/>
    <property type="project" value="InterPro"/>
</dbReference>
<dbReference type="RefSeq" id="WP_146929650.1">
    <property type="nucleotide sequence ID" value="NZ_CBCSHZ010000001.1"/>
</dbReference>
<evidence type="ECO:0000313" key="3">
    <source>
        <dbReference type="EMBL" id="TXD95241.1"/>
    </source>
</evidence>
<dbReference type="Gene3D" id="3.40.30.10">
    <property type="entry name" value="Glutaredoxin"/>
    <property type="match status" value="1"/>
</dbReference>
<sequence>MTKLLPLFSLLLLVSPIFAQQEENKIFFSEALGLHLPKYESNAEKAYSRRDYKEATRLFDSLVEYGLNGSYMNNFQFNQINSKEVSLYDFKKPTYLITYASWCVTTEGEIPAINELANKYSNEIDFIILFWDDQKTTKKMAKSYNKNIRVLYVNELNNKGAYVVSQLKHSLGLPTTFLLNKDKMILDIRRGVTHSLNKSFEESFDLNYNLIYDGIANHLLSDKKYNTNQETVAIN</sequence>
<dbReference type="EMBL" id="VORY01000002">
    <property type="protein sequence ID" value="TXD95241.1"/>
    <property type="molecule type" value="Genomic_DNA"/>
</dbReference>
<dbReference type="GO" id="GO:0016209">
    <property type="term" value="F:antioxidant activity"/>
    <property type="evidence" value="ECO:0007669"/>
    <property type="project" value="InterPro"/>
</dbReference>
<evidence type="ECO:0000313" key="4">
    <source>
        <dbReference type="Proteomes" id="UP000321367"/>
    </source>
</evidence>
<dbReference type="Pfam" id="PF00578">
    <property type="entry name" value="AhpC-TSA"/>
    <property type="match status" value="1"/>
</dbReference>
<feature type="chain" id="PRO_5022712963" evidence="1">
    <location>
        <begin position="20"/>
        <end position="235"/>
    </location>
</feature>
<dbReference type="Proteomes" id="UP000321367">
    <property type="component" value="Unassembled WGS sequence"/>
</dbReference>
<proteinExistence type="predicted"/>
<dbReference type="OrthoDB" id="1134224at2"/>
<evidence type="ECO:0000256" key="1">
    <source>
        <dbReference type="SAM" id="SignalP"/>
    </source>
</evidence>
<reference evidence="3 4" key="1">
    <citation type="submission" date="2019-08" db="EMBL/GenBank/DDBJ databases">
        <title>Genome sequence of Gillisia hiemivivida IC154 (type strain).</title>
        <authorList>
            <person name="Bowman J.P."/>
        </authorList>
    </citation>
    <scope>NUCLEOTIDE SEQUENCE [LARGE SCALE GENOMIC DNA]</scope>
    <source>
        <strain evidence="3 4">IC154</strain>
    </source>
</reference>
<dbReference type="PROSITE" id="PS51352">
    <property type="entry name" value="THIOREDOXIN_2"/>
    <property type="match status" value="1"/>
</dbReference>
<dbReference type="InterPro" id="IPR013766">
    <property type="entry name" value="Thioredoxin_domain"/>
</dbReference>
<keyword evidence="1" id="KW-0732">Signal</keyword>
<dbReference type="InterPro" id="IPR000866">
    <property type="entry name" value="AhpC/TSA"/>
</dbReference>
<evidence type="ECO:0000259" key="2">
    <source>
        <dbReference type="PROSITE" id="PS51352"/>
    </source>
</evidence>
<comment type="caution">
    <text evidence="3">The sequence shown here is derived from an EMBL/GenBank/DDBJ whole genome shotgun (WGS) entry which is preliminary data.</text>
</comment>
<organism evidence="3 4">
    <name type="scientific">Gillisia hiemivivida</name>
    <dbReference type="NCBI Taxonomy" id="291190"/>
    <lineage>
        <taxon>Bacteria</taxon>
        <taxon>Pseudomonadati</taxon>
        <taxon>Bacteroidota</taxon>
        <taxon>Flavobacteriia</taxon>
        <taxon>Flavobacteriales</taxon>
        <taxon>Flavobacteriaceae</taxon>
        <taxon>Gillisia</taxon>
    </lineage>
</organism>
<protein>
    <submittedName>
        <fullName evidence="3">Redoxin domain-containing protein</fullName>
    </submittedName>
</protein>
<accession>A0A5C6ZY59</accession>
<feature type="signal peptide" evidence="1">
    <location>
        <begin position="1"/>
        <end position="19"/>
    </location>
</feature>
<dbReference type="InterPro" id="IPR036249">
    <property type="entry name" value="Thioredoxin-like_sf"/>
</dbReference>
<name>A0A5C6ZY59_9FLAO</name>
<dbReference type="SUPFAM" id="SSF52833">
    <property type="entry name" value="Thioredoxin-like"/>
    <property type="match status" value="1"/>
</dbReference>
<feature type="domain" description="Thioredoxin" evidence="2">
    <location>
        <begin position="66"/>
        <end position="212"/>
    </location>
</feature>